<feature type="domain" description="EF-hand" evidence="4">
    <location>
        <begin position="31"/>
        <end position="66"/>
    </location>
</feature>
<dbReference type="Proteomes" id="UP000663823">
    <property type="component" value="Unassembled WGS sequence"/>
</dbReference>
<organism evidence="5 11">
    <name type="scientific">Rotaria sordida</name>
    <dbReference type="NCBI Taxonomy" id="392033"/>
    <lineage>
        <taxon>Eukaryota</taxon>
        <taxon>Metazoa</taxon>
        <taxon>Spiralia</taxon>
        <taxon>Gnathifera</taxon>
        <taxon>Rotifera</taxon>
        <taxon>Eurotatoria</taxon>
        <taxon>Bdelloidea</taxon>
        <taxon>Philodinida</taxon>
        <taxon>Philodinidae</taxon>
        <taxon>Rotaria</taxon>
    </lineage>
</organism>
<evidence type="ECO:0000313" key="10">
    <source>
        <dbReference type="EMBL" id="CAF4010615.1"/>
    </source>
</evidence>
<accession>A0A813QCH5</accession>
<evidence type="ECO:0000256" key="1">
    <source>
        <dbReference type="ARBA" id="ARBA00022723"/>
    </source>
</evidence>
<protein>
    <recommendedName>
        <fullName evidence="4">EF-hand domain-containing protein</fullName>
    </recommendedName>
</protein>
<dbReference type="Gene3D" id="1.10.238.10">
    <property type="entry name" value="EF-hand"/>
    <property type="match status" value="2"/>
</dbReference>
<dbReference type="SMART" id="SM00054">
    <property type="entry name" value="EFh"/>
    <property type="match status" value="1"/>
</dbReference>
<evidence type="ECO:0000313" key="6">
    <source>
        <dbReference type="EMBL" id="CAF0854296.1"/>
    </source>
</evidence>
<comment type="caution">
    <text evidence="5">The sequence shown here is derived from an EMBL/GenBank/DDBJ whole genome shotgun (WGS) entry which is preliminary data.</text>
</comment>
<dbReference type="Proteomes" id="UP000663874">
    <property type="component" value="Unassembled WGS sequence"/>
</dbReference>
<dbReference type="InterPro" id="IPR011992">
    <property type="entry name" value="EF-hand-dom_pair"/>
</dbReference>
<dbReference type="EMBL" id="CAJNOO010000201">
    <property type="protein sequence ID" value="CAF0854296.1"/>
    <property type="molecule type" value="Genomic_DNA"/>
</dbReference>
<evidence type="ECO:0000313" key="9">
    <source>
        <dbReference type="EMBL" id="CAF3958558.1"/>
    </source>
</evidence>
<dbReference type="Proteomes" id="UP000663836">
    <property type="component" value="Unassembled WGS sequence"/>
</dbReference>
<keyword evidence="2" id="KW-0677">Repeat</keyword>
<dbReference type="InterPro" id="IPR018247">
    <property type="entry name" value="EF_Hand_1_Ca_BS"/>
</dbReference>
<dbReference type="Proteomes" id="UP000663889">
    <property type="component" value="Unassembled WGS sequence"/>
</dbReference>
<dbReference type="EMBL" id="CAJOAX010005736">
    <property type="protein sequence ID" value="CAF3958558.1"/>
    <property type="molecule type" value="Genomic_DNA"/>
</dbReference>
<evidence type="ECO:0000313" key="7">
    <source>
        <dbReference type="EMBL" id="CAF1001094.1"/>
    </source>
</evidence>
<dbReference type="Proteomes" id="UP000663864">
    <property type="component" value="Unassembled WGS sequence"/>
</dbReference>
<dbReference type="EMBL" id="CAJOBD010000005">
    <property type="protein sequence ID" value="CAF3527835.1"/>
    <property type="molecule type" value="Genomic_DNA"/>
</dbReference>
<evidence type="ECO:0000313" key="8">
    <source>
        <dbReference type="EMBL" id="CAF3527835.1"/>
    </source>
</evidence>
<evidence type="ECO:0000256" key="3">
    <source>
        <dbReference type="ARBA" id="ARBA00022837"/>
    </source>
</evidence>
<keyword evidence="3" id="KW-0106">Calcium</keyword>
<dbReference type="PANTHER" id="PTHR23055:SF69">
    <property type="entry name" value="NEURONAL CALCIUM SENSOR 2"/>
    <property type="match status" value="1"/>
</dbReference>
<evidence type="ECO:0000313" key="11">
    <source>
        <dbReference type="Proteomes" id="UP000663864"/>
    </source>
</evidence>
<dbReference type="Proteomes" id="UP000663882">
    <property type="component" value="Unassembled WGS sequence"/>
</dbReference>
<evidence type="ECO:0000259" key="4">
    <source>
        <dbReference type="PROSITE" id="PS50222"/>
    </source>
</evidence>
<dbReference type="InterPro" id="IPR028846">
    <property type="entry name" value="Recoverin"/>
</dbReference>
<evidence type="ECO:0000313" key="5">
    <source>
        <dbReference type="EMBL" id="CAF0765116.1"/>
    </source>
</evidence>
<dbReference type="PROSITE" id="PS50222">
    <property type="entry name" value="EF_HAND_2"/>
    <property type="match status" value="1"/>
</dbReference>
<gene>
    <name evidence="10" type="ORF">FNK824_LOCUS26476</name>
    <name evidence="8" type="ORF">JBS370_LOCUS213</name>
    <name evidence="9" type="ORF">OTI717_LOCUS26777</name>
    <name evidence="6" type="ORF">RFH988_LOCUS6626</name>
    <name evidence="7" type="ORF">SEV965_LOCUS10788</name>
    <name evidence="5" type="ORF">ZHD862_LOCUS541</name>
</gene>
<name>A0A813QCH5_9BILA</name>
<dbReference type="OrthoDB" id="191686at2759"/>
<dbReference type="EMBL" id="CAJNOU010000450">
    <property type="protein sequence ID" value="CAF1001094.1"/>
    <property type="molecule type" value="Genomic_DNA"/>
</dbReference>
<dbReference type="EMBL" id="CAJNOT010000008">
    <property type="protein sequence ID" value="CAF0765116.1"/>
    <property type="molecule type" value="Genomic_DNA"/>
</dbReference>
<dbReference type="EMBL" id="CAJOBE010006568">
    <property type="protein sequence ID" value="CAF4010615.1"/>
    <property type="molecule type" value="Genomic_DNA"/>
</dbReference>
<dbReference type="Pfam" id="PF00036">
    <property type="entry name" value="EF-hand_1"/>
    <property type="match status" value="1"/>
</dbReference>
<dbReference type="SUPFAM" id="SSF47473">
    <property type="entry name" value="EF-hand"/>
    <property type="match status" value="1"/>
</dbReference>
<dbReference type="PANTHER" id="PTHR23055">
    <property type="entry name" value="CALCIUM BINDING PROTEINS"/>
    <property type="match status" value="1"/>
</dbReference>
<dbReference type="PRINTS" id="PR00450">
    <property type="entry name" value="RECOVERIN"/>
</dbReference>
<dbReference type="GO" id="GO:0005509">
    <property type="term" value="F:calcium ion binding"/>
    <property type="evidence" value="ECO:0007669"/>
    <property type="project" value="InterPro"/>
</dbReference>
<dbReference type="AlphaFoldDB" id="A0A813QCH5"/>
<sequence length="81" mass="9388">MTMRFIDDCPNGKFDKKKFIKVYKQFYPSGKLDHVCKYAFDTFDTNNDGTIDFEEFLLAISATSQGNLQDRLNLAFDICDI</sequence>
<dbReference type="PROSITE" id="PS00018">
    <property type="entry name" value="EF_HAND_1"/>
    <property type="match status" value="1"/>
</dbReference>
<evidence type="ECO:0000256" key="2">
    <source>
        <dbReference type="ARBA" id="ARBA00022737"/>
    </source>
</evidence>
<dbReference type="InterPro" id="IPR002048">
    <property type="entry name" value="EF_hand_dom"/>
</dbReference>
<reference evidence="5" key="1">
    <citation type="submission" date="2021-02" db="EMBL/GenBank/DDBJ databases">
        <authorList>
            <person name="Nowell W R."/>
        </authorList>
    </citation>
    <scope>NUCLEOTIDE SEQUENCE</scope>
</reference>
<keyword evidence="1" id="KW-0479">Metal-binding</keyword>
<proteinExistence type="predicted"/>